<dbReference type="InterPro" id="IPR000620">
    <property type="entry name" value="EamA_dom"/>
</dbReference>
<dbReference type="PANTHER" id="PTHR42920">
    <property type="entry name" value="OS03G0707200 PROTEIN-RELATED"/>
    <property type="match status" value="1"/>
</dbReference>
<feature type="region of interest" description="Disordered" evidence="7">
    <location>
        <begin position="302"/>
        <end position="350"/>
    </location>
</feature>
<evidence type="ECO:0000256" key="5">
    <source>
        <dbReference type="ARBA" id="ARBA00022989"/>
    </source>
</evidence>
<keyword evidence="3" id="KW-1003">Cell membrane</keyword>
<reference evidence="10" key="1">
    <citation type="submission" date="2016-02" db="EMBL/GenBank/DDBJ databases">
        <title>Draft Genome Sequence of Sporotomaculum syntrophicum Strain FB, a Syntrophic Benzoate Degrader.</title>
        <authorList>
            <person name="Nobu M.K."/>
            <person name="Narihiro T."/>
            <person name="Qiu Y.-L."/>
            <person name="Ohashi A."/>
            <person name="Liu W.-T."/>
            <person name="Yuji S."/>
        </authorList>
    </citation>
    <scope>NUCLEOTIDE SEQUENCE</scope>
    <source>
        <strain evidence="10">FB</strain>
    </source>
</reference>
<evidence type="ECO:0000256" key="3">
    <source>
        <dbReference type="ARBA" id="ARBA00022475"/>
    </source>
</evidence>
<dbReference type="AlphaFoldDB" id="A0A9D2WM50"/>
<feature type="transmembrane region" description="Helical" evidence="8">
    <location>
        <begin position="211"/>
        <end position="234"/>
    </location>
</feature>
<dbReference type="RefSeq" id="WP_161823341.1">
    <property type="nucleotide sequence ID" value="NZ_LSRS01000011.1"/>
</dbReference>
<feature type="domain" description="EamA" evidence="9">
    <location>
        <begin position="156"/>
        <end position="287"/>
    </location>
</feature>
<organism evidence="10 11">
    <name type="scientific">Sporotomaculum syntrophicum</name>
    <dbReference type="NCBI Taxonomy" id="182264"/>
    <lineage>
        <taxon>Bacteria</taxon>
        <taxon>Bacillati</taxon>
        <taxon>Bacillota</taxon>
        <taxon>Clostridia</taxon>
        <taxon>Eubacteriales</taxon>
        <taxon>Desulfallaceae</taxon>
        <taxon>Sporotomaculum</taxon>
    </lineage>
</organism>
<feature type="compositionally biased region" description="Basic and acidic residues" evidence="7">
    <location>
        <begin position="317"/>
        <end position="333"/>
    </location>
</feature>
<feature type="transmembrane region" description="Helical" evidence="8">
    <location>
        <begin position="270"/>
        <end position="287"/>
    </location>
</feature>
<dbReference type="Proteomes" id="UP000798488">
    <property type="component" value="Unassembled WGS sequence"/>
</dbReference>
<dbReference type="SUPFAM" id="SSF103481">
    <property type="entry name" value="Multidrug resistance efflux transporter EmrE"/>
    <property type="match status" value="2"/>
</dbReference>
<feature type="transmembrane region" description="Helical" evidence="8">
    <location>
        <begin position="37"/>
        <end position="56"/>
    </location>
</feature>
<feature type="domain" description="EamA" evidence="9">
    <location>
        <begin position="8"/>
        <end position="145"/>
    </location>
</feature>
<keyword evidence="11" id="KW-1185">Reference proteome</keyword>
<feature type="compositionally biased region" description="Basic residues" evidence="7">
    <location>
        <begin position="303"/>
        <end position="316"/>
    </location>
</feature>
<dbReference type="OrthoDB" id="9794287at2"/>
<evidence type="ECO:0000256" key="6">
    <source>
        <dbReference type="ARBA" id="ARBA00023136"/>
    </source>
</evidence>
<comment type="subcellular location">
    <subcellularLocation>
        <location evidence="1">Cell membrane</location>
        <topology evidence="1">Multi-pass membrane protein</topology>
    </subcellularLocation>
</comment>
<evidence type="ECO:0000256" key="2">
    <source>
        <dbReference type="ARBA" id="ARBA00007362"/>
    </source>
</evidence>
<dbReference type="PANTHER" id="PTHR42920:SF11">
    <property type="entry name" value="INNER MEMBRANE PROTEIN YTFF"/>
    <property type="match status" value="1"/>
</dbReference>
<accession>A0A9D2WM50</accession>
<comment type="caution">
    <text evidence="10">The sequence shown here is derived from an EMBL/GenBank/DDBJ whole genome shotgun (WGS) entry which is preliminary data.</text>
</comment>
<feature type="transmembrane region" description="Helical" evidence="8">
    <location>
        <begin position="183"/>
        <end position="205"/>
    </location>
</feature>
<evidence type="ECO:0000259" key="9">
    <source>
        <dbReference type="Pfam" id="PF00892"/>
    </source>
</evidence>
<keyword evidence="6 8" id="KW-0472">Membrane</keyword>
<dbReference type="InterPro" id="IPR051258">
    <property type="entry name" value="Diverse_Substrate_Transporter"/>
</dbReference>
<proteinExistence type="inferred from homology"/>
<keyword evidence="4 8" id="KW-0812">Transmembrane</keyword>
<evidence type="ECO:0000256" key="4">
    <source>
        <dbReference type="ARBA" id="ARBA00022692"/>
    </source>
</evidence>
<dbReference type="EMBL" id="LSRS01000011">
    <property type="protein sequence ID" value="KAF1083738.1"/>
    <property type="molecule type" value="Genomic_DNA"/>
</dbReference>
<dbReference type="Pfam" id="PF00892">
    <property type="entry name" value="EamA"/>
    <property type="match status" value="2"/>
</dbReference>
<evidence type="ECO:0000256" key="7">
    <source>
        <dbReference type="SAM" id="MobiDB-lite"/>
    </source>
</evidence>
<evidence type="ECO:0000313" key="11">
    <source>
        <dbReference type="Proteomes" id="UP000798488"/>
    </source>
</evidence>
<keyword evidence="5 8" id="KW-1133">Transmembrane helix</keyword>
<gene>
    <name evidence="10" type="ORF">SPSYN_03087</name>
</gene>
<evidence type="ECO:0000313" key="10">
    <source>
        <dbReference type="EMBL" id="KAF1083738.1"/>
    </source>
</evidence>
<dbReference type="GO" id="GO:0005886">
    <property type="term" value="C:plasma membrane"/>
    <property type="evidence" value="ECO:0007669"/>
    <property type="project" value="UniProtKB-SubCell"/>
</dbReference>
<evidence type="ECO:0000256" key="8">
    <source>
        <dbReference type="SAM" id="Phobius"/>
    </source>
</evidence>
<evidence type="ECO:0000256" key="1">
    <source>
        <dbReference type="ARBA" id="ARBA00004651"/>
    </source>
</evidence>
<feature type="transmembrane region" description="Helical" evidence="8">
    <location>
        <begin position="152"/>
        <end position="171"/>
    </location>
</feature>
<sequence length="350" mass="38738">MINHTTPAIAMAILAAALYGVSSPVSKLLLVKIPPTLMAALLYLGAGIGMLIVNVFKQYSKNEQVEAKMTKKELPYIIGMILLDIAAPILLMLGLARTTAENVSLLNNFEIVATALIALFIFQEAIGRRMWLAIALITLSTIILTVEDLSSLSFSLGSLFVIAACLCWGVENNCTRMLSLKDPLQIVAVKGFGSGIGALLISLVLQEYNSNLWYIFLALILGFVAYGLSIFFYISAQRELGAARTSAYYAAAPFIGVIMSWLLLQEQISTSFLVALVIMLTGAYFAVSEDHRHTHFHLEITHEHKHNHHDGHHNHQHVPEVEGEHSHEHTHEPIKHKHAHTPDMHHRHAH</sequence>
<feature type="transmembrane region" description="Helical" evidence="8">
    <location>
        <begin position="129"/>
        <end position="146"/>
    </location>
</feature>
<dbReference type="InterPro" id="IPR037185">
    <property type="entry name" value="EmrE-like"/>
</dbReference>
<name>A0A9D2WM50_9FIRM</name>
<feature type="transmembrane region" description="Helical" evidence="8">
    <location>
        <begin position="102"/>
        <end position="122"/>
    </location>
</feature>
<comment type="similarity">
    <text evidence="2">Belongs to the EamA transporter family.</text>
</comment>
<feature type="compositionally biased region" description="Basic residues" evidence="7">
    <location>
        <begin position="334"/>
        <end position="350"/>
    </location>
</feature>
<feature type="transmembrane region" description="Helical" evidence="8">
    <location>
        <begin position="246"/>
        <end position="264"/>
    </location>
</feature>
<feature type="transmembrane region" description="Helical" evidence="8">
    <location>
        <begin position="76"/>
        <end position="96"/>
    </location>
</feature>
<protein>
    <submittedName>
        <fullName evidence="10">EamA-like transporter family protein</fullName>
    </submittedName>
</protein>